<comment type="subcellular location">
    <subcellularLocation>
        <location evidence="1">Mitochondrion inner membrane</location>
        <topology evidence="1">Multi-pass membrane protein</topology>
    </subcellularLocation>
</comment>
<dbReference type="GO" id="GO:0005743">
    <property type="term" value="C:mitochondrial inner membrane"/>
    <property type="evidence" value="ECO:0007669"/>
    <property type="project" value="UniProtKB-SubCell"/>
</dbReference>
<evidence type="ECO:0000256" key="10">
    <source>
        <dbReference type="PROSITE-ProRule" id="PRU00282"/>
    </source>
</evidence>
<evidence type="ECO:0000313" key="13">
    <source>
        <dbReference type="Proteomes" id="UP000192247"/>
    </source>
</evidence>
<dbReference type="InParanoid" id="A0A1V9XAM4"/>
<keyword evidence="3 11" id="KW-0813">Transport</keyword>
<evidence type="ECO:0000256" key="9">
    <source>
        <dbReference type="ARBA" id="ARBA00023136"/>
    </source>
</evidence>
<keyword evidence="4 10" id="KW-0812">Transmembrane</keyword>
<dbReference type="InterPro" id="IPR018108">
    <property type="entry name" value="MCP_transmembrane"/>
</dbReference>
<evidence type="ECO:0000313" key="12">
    <source>
        <dbReference type="EMBL" id="OQR70605.1"/>
    </source>
</evidence>
<dbReference type="PANTHER" id="PTHR45760">
    <property type="entry name" value="FI19922P1-RELATED"/>
    <property type="match status" value="1"/>
</dbReference>
<dbReference type="Gene3D" id="1.50.40.10">
    <property type="entry name" value="Mitochondrial carrier domain"/>
    <property type="match status" value="1"/>
</dbReference>
<evidence type="ECO:0000256" key="8">
    <source>
        <dbReference type="ARBA" id="ARBA00023128"/>
    </source>
</evidence>
<dbReference type="OrthoDB" id="1747031at2759"/>
<dbReference type="AlphaFoldDB" id="A0A1V9XAM4"/>
<dbReference type="Pfam" id="PF00153">
    <property type="entry name" value="Mito_carr"/>
    <property type="match status" value="2"/>
</dbReference>
<dbReference type="InterPro" id="IPR023395">
    <property type="entry name" value="MCP_dom_sf"/>
</dbReference>
<comment type="similarity">
    <text evidence="2 11">Belongs to the mitochondrial carrier (TC 2.A.29) family.</text>
</comment>
<dbReference type="EMBL" id="MNPL01016992">
    <property type="protein sequence ID" value="OQR70605.1"/>
    <property type="molecule type" value="Genomic_DNA"/>
</dbReference>
<feature type="repeat" description="Solcar" evidence="10">
    <location>
        <begin position="6"/>
        <end position="123"/>
    </location>
</feature>
<dbReference type="PANTHER" id="PTHR45760:SF2">
    <property type="entry name" value="FI19922P1-RELATED"/>
    <property type="match status" value="1"/>
</dbReference>
<evidence type="ECO:0000256" key="4">
    <source>
        <dbReference type="ARBA" id="ARBA00022692"/>
    </source>
</evidence>
<comment type="caution">
    <text evidence="12">The sequence shown here is derived from an EMBL/GenBank/DDBJ whole genome shotgun (WGS) entry which is preliminary data.</text>
</comment>
<protein>
    <submittedName>
        <fullName evidence="12">Solute carrier family 25 member 40 isoform 2</fullName>
    </submittedName>
</protein>
<name>A0A1V9XAM4_9ACAR</name>
<keyword evidence="5" id="KW-0677">Repeat</keyword>
<gene>
    <name evidence="12" type="ORF">BIW11_04122</name>
</gene>
<organism evidence="12 13">
    <name type="scientific">Tropilaelaps mercedesae</name>
    <dbReference type="NCBI Taxonomy" id="418985"/>
    <lineage>
        <taxon>Eukaryota</taxon>
        <taxon>Metazoa</taxon>
        <taxon>Ecdysozoa</taxon>
        <taxon>Arthropoda</taxon>
        <taxon>Chelicerata</taxon>
        <taxon>Arachnida</taxon>
        <taxon>Acari</taxon>
        <taxon>Parasitiformes</taxon>
        <taxon>Mesostigmata</taxon>
        <taxon>Gamasina</taxon>
        <taxon>Dermanyssoidea</taxon>
        <taxon>Laelapidae</taxon>
        <taxon>Tropilaelaps</taxon>
    </lineage>
</organism>
<keyword evidence="6" id="KW-0999">Mitochondrion inner membrane</keyword>
<dbReference type="GO" id="GO:1990542">
    <property type="term" value="P:mitochondrial transmembrane transport"/>
    <property type="evidence" value="ECO:0007669"/>
    <property type="project" value="InterPro"/>
</dbReference>
<accession>A0A1V9XAM4</accession>
<reference evidence="12 13" key="1">
    <citation type="journal article" date="2017" name="Gigascience">
        <title>Draft genome of the honey bee ectoparasitic mite, Tropilaelaps mercedesae, is shaped by the parasitic life history.</title>
        <authorList>
            <person name="Dong X."/>
            <person name="Armstrong S.D."/>
            <person name="Xia D."/>
            <person name="Makepeace B.L."/>
            <person name="Darby A.C."/>
            <person name="Kadowaki T."/>
        </authorList>
    </citation>
    <scope>NUCLEOTIDE SEQUENCE [LARGE SCALE GENOMIC DNA]</scope>
    <source>
        <strain evidence="12">Wuxi-XJTLU</strain>
    </source>
</reference>
<evidence type="ECO:0000256" key="5">
    <source>
        <dbReference type="ARBA" id="ARBA00022737"/>
    </source>
</evidence>
<proteinExistence type="inferred from homology"/>
<dbReference type="InterPro" id="IPR045315">
    <property type="entry name" value="Mtm1-like"/>
</dbReference>
<keyword evidence="9 10" id="KW-0472">Membrane</keyword>
<keyword evidence="13" id="KW-1185">Reference proteome</keyword>
<evidence type="ECO:0000256" key="3">
    <source>
        <dbReference type="ARBA" id="ARBA00022448"/>
    </source>
</evidence>
<evidence type="ECO:0000256" key="7">
    <source>
        <dbReference type="ARBA" id="ARBA00022989"/>
    </source>
</evidence>
<dbReference type="STRING" id="418985.A0A1V9XAM4"/>
<sequence length="194" mass="21944">MTERDLSAAQRVVSSCTGAIITSLLMTPFDVVKVRLQAQQKEFLKHKCYLYCNGLMEHVCYLRKGELHWYNRPGRYRGTWDAFVKISRYEGARSLWSGLPPTLVMAVPSTVLYFTSYDIIKQSIESATFASPIKAALISGALARTLTVMAISPLELVRTKMQSQQLTYIQVLRAIRTQVREQGVRTLYLGTSVI</sequence>
<dbReference type="PROSITE" id="PS50920">
    <property type="entry name" value="SOLCAR"/>
    <property type="match status" value="2"/>
</dbReference>
<evidence type="ECO:0000256" key="2">
    <source>
        <dbReference type="ARBA" id="ARBA00006375"/>
    </source>
</evidence>
<keyword evidence="8" id="KW-0496">Mitochondrion</keyword>
<evidence type="ECO:0000256" key="1">
    <source>
        <dbReference type="ARBA" id="ARBA00004448"/>
    </source>
</evidence>
<evidence type="ECO:0000256" key="6">
    <source>
        <dbReference type="ARBA" id="ARBA00022792"/>
    </source>
</evidence>
<keyword evidence="7" id="KW-1133">Transmembrane helix</keyword>
<feature type="repeat" description="Solcar" evidence="10">
    <location>
        <begin position="131"/>
        <end position="194"/>
    </location>
</feature>
<dbReference type="Proteomes" id="UP000192247">
    <property type="component" value="Unassembled WGS sequence"/>
</dbReference>
<dbReference type="SUPFAM" id="SSF103506">
    <property type="entry name" value="Mitochondrial carrier"/>
    <property type="match status" value="1"/>
</dbReference>
<evidence type="ECO:0000256" key="11">
    <source>
        <dbReference type="RuleBase" id="RU000488"/>
    </source>
</evidence>